<reference evidence="10" key="1">
    <citation type="submission" date="2023-08" db="EMBL/GenBank/DDBJ databases">
        <authorList>
            <person name="Audoor S."/>
            <person name="Bilcke G."/>
        </authorList>
    </citation>
    <scope>NUCLEOTIDE SEQUENCE</scope>
</reference>
<keyword evidence="6 9" id="KW-1133">Transmembrane helix</keyword>
<evidence type="ECO:0000313" key="10">
    <source>
        <dbReference type="EMBL" id="CAJ1969326.1"/>
    </source>
</evidence>
<evidence type="ECO:0000256" key="4">
    <source>
        <dbReference type="ARBA" id="ARBA00022692"/>
    </source>
</evidence>
<evidence type="ECO:0000313" key="11">
    <source>
        <dbReference type="Proteomes" id="UP001295423"/>
    </source>
</evidence>
<dbReference type="AlphaFoldDB" id="A0AAD2GDA0"/>
<dbReference type="Pfam" id="PF06645">
    <property type="entry name" value="SPC12"/>
    <property type="match status" value="1"/>
</dbReference>
<dbReference type="GO" id="GO:0045047">
    <property type="term" value="P:protein targeting to ER"/>
    <property type="evidence" value="ECO:0007669"/>
    <property type="project" value="TreeGrafter"/>
</dbReference>
<feature type="transmembrane region" description="Helical" evidence="9">
    <location>
        <begin position="12"/>
        <end position="30"/>
    </location>
</feature>
<accession>A0AAD2GDA0</accession>
<dbReference type="Proteomes" id="UP001295423">
    <property type="component" value="Unassembled WGS sequence"/>
</dbReference>
<gene>
    <name evidence="10" type="ORF">CYCCA115_LOCUS23649</name>
</gene>
<protein>
    <recommendedName>
        <fullName evidence="3">Signal peptidase complex subunit 1</fullName>
    </recommendedName>
</protein>
<comment type="function">
    <text evidence="8">Component of the signal peptidase complex (SPC) which catalyzes the cleavage of N-terminal signal sequences from nascent proteins as they are translocated into the lumen of the endoplasmic reticulum. Dispensable for SPC enzymatic activity.</text>
</comment>
<proteinExistence type="inferred from homology"/>
<evidence type="ECO:0000256" key="1">
    <source>
        <dbReference type="ARBA" id="ARBA00004477"/>
    </source>
</evidence>
<dbReference type="InterPro" id="IPR009542">
    <property type="entry name" value="Spc1/SPCS1"/>
</dbReference>
<sequence length="77" mass="9170">MDYQGQRLAELIFYWIILSFGAVGWVIGFFRQDFMVVFQFWLVGVAISVVLCVPDWPFYNRHPVKWLESVPDRRGQK</sequence>
<keyword evidence="7 9" id="KW-0472">Membrane</keyword>
<dbReference type="PANTHER" id="PTHR13202">
    <property type="entry name" value="MICROSOMAL SIGNAL PEPTIDASE 12 KDA SUBUNIT"/>
    <property type="match status" value="1"/>
</dbReference>
<organism evidence="10 11">
    <name type="scientific">Cylindrotheca closterium</name>
    <dbReference type="NCBI Taxonomy" id="2856"/>
    <lineage>
        <taxon>Eukaryota</taxon>
        <taxon>Sar</taxon>
        <taxon>Stramenopiles</taxon>
        <taxon>Ochrophyta</taxon>
        <taxon>Bacillariophyta</taxon>
        <taxon>Bacillariophyceae</taxon>
        <taxon>Bacillariophycidae</taxon>
        <taxon>Bacillariales</taxon>
        <taxon>Bacillariaceae</taxon>
        <taxon>Cylindrotheca</taxon>
    </lineage>
</organism>
<evidence type="ECO:0000256" key="7">
    <source>
        <dbReference type="ARBA" id="ARBA00023136"/>
    </source>
</evidence>
<feature type="transmembrane region" description="Helical" evidence="9">
    <location>
        <begin position="36"/>
        <end position="59"/>
    </location>
</feature>
<evidence type="ECO:0000256" key="2">
    <source>
        <dbReference type="ARBA" id="ARBA00005245"/>
    </source>
</evidence>
<evidence type="ECO:0000256" key="8">
    <source>
        <dbReference type="ARBA" id="ARBA00045204"/>
    </source>
</evidence>
<evidence type="ECO:0000256" key="9">
    <source>
        <dbReference type="SAM" id="Phobius"/>
    </source>
</evidence>
<evidence type="ECO:0000256" key="5">
    <source>
        <dbReference type="ARBA" id="ARBA00022824"/>
    </source>
</evidence>
<keyword evidence="5" id="KW-0256">Endoplasmic reticulum</keyword>
<evidence type="ECO:0000256" key="3">
    <source>
        <dbReference type="ARBA" id="ARBA00017059"/>
    </source>
</evidence>
<dbReference type="EMBL" id="CAKOGP040002424">
    <property type="protein sequence ID" value="CAJ1969326.1"/>
    <property type="molecule type" value="Genomic_DNA"/>
</dbReference>
<comment type="similarity">
    <text evidence="2">Belongs to the SPCS1 family.</text>
</comment>
<evidence type="ECO:0000256" key="6">
    <source>
        <dbReference type="ARBA" id="ARBA00022989"/>
    </source>
</evidence>
<dbReference type="PANTHER" id="PTHR13202:SF0">
    <property type="entry name" value="SIGNAL PEPTIDASE COMPLEX SUBUNIT 1"/>
    <property type="match status" value="1"/>
</dbReference>
<keyword evidence="4 9" id="KW-0812">Transmembrane</keyword>
<comment type="subcellular location">
    <subcellularLocation>
        <location evidence="1">Endoplasmic reticulum membrane</location>
        <topology evidence="1">Multi-pass membrane protein</topology>
    </subcellularLocation>
</comment>
<comment type="caution">
    <text evidence="10">The sequence shown here is derived from an EMBL/GenBank/DDBJ whole genome shotgun (WGS) entry which is preliminary data.</text>
</comment>
<name>A0AAD2GDA0_9STRA</name>
<keyword evidence="11" id="KW-1185">Reference proteome</keyword>
<dbReference type="GO" id="GO:0006465">
    <property type="term" value="P:signal peptide processing"/>
    <property type="evidence" value="ECO:0007669"/>
    <property type="project" value="InterPro"/>
</dbReference>
<dbReference type="GO" id="GO:0005787">
    <property type="term" value="C:signal peptidase complex"/>
    <property type="evidence" value="ECO:0007669"/>
    <property type="project" value="InterPro"/>
</dbReference>